<dbReference type="RefSeq" id="WP_112747717.1">
    <property type="nucleotide sequence ID" value="NZ_QMFY01000007.1"/>
</dbReference>
<organism evidence="2 3">
    <name type="scientific">Pseudochryseolinea flava</name>
    <dbReference type="NCBI Taxonomy" id="2059302"/>
    <lineage>
        <taxon>Bacteria</taxon>
        <taxon>Pseudomonadati</taxon>
        <taxon>Bacteroidota</taxon>
        <taxon>Cytophagia</taxon>
        <taxon>Cytophagales</taxon>
        <taxon>Fulvivirgaceae</taxon>
        <taxon>Pseudochryseolinea</taxon>
    </lineage>
</organism>
<sequence length="319" mass="36119">MIVFGHNSFLLHGCKPSELGMPVEIDNQYRIERRQRYVHLFWIPTFGIGKIWVLRDLKSDQLFEPNMAIGKILNSLPLEDKTPWYTFALPLLALVAAIVVPIGMKISDYASQKKHEAYVHEKNEAIKKAIETPSTHQYFELRDDQYNKSFLKVVGSDNSTLRCVIITGDYDDPSFLAPFARNKGQLDTISLRKDELIKNITEKLAILPDGNPRIIEEKYEYNDALFHSKHAGFQEGIFAATIQNLGADVTLVKSATVSGNLSLNPLPGKIDNADSLQLVGTFTGMEPQYQGLWTFKNKAGETRAYDVYINSARIFFNKK</sequence>
<keyword evidence="1" id="KW-0812">Transmembrane</keyword>
<feature type="transmembrane region" description="Helical" evidence="1">
    <location>
        <begin position="84"/>
        <end position="104"/>
    </location>
</feature>
<feature type="transmembrane region" description="Helical" evidence="1">
    <location>
        <begin position="37"/>
        <end position="54"/>
    </location>
</feature>
<dbReference type="OrthoDB" id="766141at2"/>
<evidence type="ECO:0000313" key="2">
    <source>
        <dbReference type="EMBL" id="RAW00375.1"/>
    </source>
</evidence>
<keyword evidence="1" id="KW-1133">Transmembrane helix</keyword>
<gene>
    <name evidence="2" type="ORF">DQQ10_15090</name>
</gene>
<evidence type="ECO:0000313" key="3">
    <source>
        <dbReference type="Proteomes" id="UP000251889"/>
    </source>
</evidence>
<comment type="caution">
    <text evidence="2">The sequence shown here is derived from an EMBL/GenBank/DDBJ whole genome shotgun (WGS) entry which is preliminary data.</text>
</comment>
<protein>
    <submittedName>
        <fullName evidence="2">Uncharacterized protein</fullName>
    </submittedName>
</protein>
<dbReference type="EMBL" id="QMFY01000007">
    <property type="protein sequence ID" value="RAW00375.1"/>
    <property type="molecule type" value="Genomic_DNA"/>
</dbReference>
<name>A0A364Y124_9BACT</name>
<evidence type="ECO:0000256" key="1">
    <source>
        <dbReference type="SAM" id="Phobius"/>
    </source>
</evidence>
<proteinExistence type="predicted"/>
<dbReference type="AlphaFoldDB" id="A0A364Y124"/>
<dbReference type="Proteomes" id="UP000251889">
    <property type="component" value="Unassembled WGS sequence"/>
</dbReference>
<keyword evidence="3" id="KW-1185">Reference proteome</keyword>
<accession>A0A364Y124</accession>
<keyword evidence="1" id="KW-0472">Membrane</keyword>
<reference evidence="2 3" key="1">
    <citation type="submission" date="2018-06" db="EMBL/GenBank/DDBJ databases">
        <title>Chryseolinea flavus sp. nov., a member of the phylum Bacteroidetes isolated from soil.</title>
        <authorList>
            <person name="Li Y."/>
            <person name="Wang J."/>
        </authorList>
    </citation>
    <scope>NUCLEOTIDE SEQUENCE [LARGE SCALE GENOMIC DNA]</scope>
    <source>
        <strain evidence="2 3">SDU1-6</strain>
    </source>
</reference>